<dbReference type="InterPro" id="IPR050431">
    <property type="entry name" value="Adaptor_comp_med_subunit"/>
</dbReference>
<dbReference type="InterPro" id="IPR028565">
    <property type="entry name" value="MHD"/>
</dbReference>
<dbReference type="GO" id="GO:0006886">
    <property type="term" value="P:intracellular protein transport"/>
    <property type="evidence" value="ECO:0007669"/>
    <property type="project" value="UniProtKB-UniRule"/>
</dbReference>
<evidence type="ECO:0000313" key="7">
    <source>
        <dbReference type="EMBL" id="KAF6004484.1"/>
    </source>
</evidence>
<evidence type="ECO:0000256" key="4">
    <source>
        <dbReference type="ARBA" id="ARBA00023136"/>
    </source>
</evidence>
<dbReference type="Proteomes" id="UP000530660">
    <property type="component" value="Unassembled WGS sequence"/>
</dbReference>
<dbReference type="GO" id="GO:0016192">
    <property type="term" value="P:vesicle-mediated transport"/>
    <property type="evidence" value="ECO:0007669"/>
    <property type="project" value="InterPro"/>
</dbReference>
<proteinExistence type="inferred from homology"/>
<dbReference type="EMBL" id="VWRR01000003">
    <property type="protein sequence ID" value="KAF6004484.1"/>
    <property type="molecule type" value="Genomic_DNA"/>
</dbReference>
<evidence type="ECO:0000313" key="8">
    <source>
        <dbReference type="Proteomes" id="UP000530660"/>
    </source>
</evidence>
<dbReference type="Gene3D" id="2.60.40.1170">
    <property type="entry name" value="Mu homology domain, subdomain B"/>
    <property type="match status" value="2"/>
</dbReference>
<feature type="domain" description="MHD" evidence="6">
    <location>
        <begin position="176"/>
        <end position="442"/>
    </location>
</feature>
<sequence>MAITAVLILDSRGRLLIARDFRGEVDLQEAAEAFRVELERNAWSKGGDDAAVTAPLLPIKNGAYYFATVKHNDLYFIAVDASPYSFGGTLIAFITSLIRVFGEYFGKVVEESVRDNFVVIYELLDEMADFGYPQTTESKILQEYIVQDYHVMDQPKPPVAVTNAVSWRSEGIRHNRNEVFLDVIETVSMVIGPQGNVLRASINGSIMVKCFLSGMPELKLGLNEKVQIEQGGSAANGGGGSNSNAAGAIELEDVKFHQCVKLSKFETERLISFIPPDGEFELMSYRVANAAPKPLFSADAVIDLAPHKIDYLVRTRSLFRSGLTANEVSLWVPVPEDADSPKFQVNSGRVKYAPEKDALHWRIKQFPGQRENNLQGGFRLPSVANVDSRNRVIRRPIQIQFEIPYFTASGIQVRYLKVWSREGYTSYPWVRYITRANDYEIRLS</sequence>
<dbReference type="GO" id="GO:0012505">
    <property type="term" value="C:endomembrane system"/>
    <property type="evidence" value="ECO:0007669"/>
    <property type="project" value="UniProtKB-SubCell"/>
</dbReference>
<gene>
    <name evidence="7" type="primary">AP1M1</name>
    <name evidence="7" type="ORF">F1559_003038</name>
</gene>
<keyword evidence="3 5" id="KW-0653">Protein transport</keyword>
<dbReference type="PROSITE" id="PS00990">
    <property type="entry name" value="CLAT_ADAPTOR_M_1"/>
    <property type="match status" value="1"/>
</dbReference>
<dbReference type="PROSITE" id="PS51072">
    <property type="entry name" value="MHD"/>
    <property type="match status" value="1"/>
</dbReference>
<evidence type="ECO:0000256" key="2">
    <source>
        <dbReference type="ARBA" id="ARBA00022448"/>
    </source>
</evidence>
<dbReference type="InterPro" id="IPR018240">
    <property type="entry name" value="Clathrin_mu_CS"/>
</dbReference>
<protein>
    <submittedName>
        <fullName evidence="7">AP-1 complex subunit mu-1</fullName>
    </submittedName>
</protein>
<evidence type="ECO:0000259" key="6">
    <source>
        <dbReference type="PROSITE" id="PS51072"/>
    </source>
</evidence>
<dbReference type="PRINTS" id="PR00314">
    <property type="entry name" value="CLATHRINADPT"/>
</dbReference>
<dbReference type="Gene3D" id="3.30.450.60">
    <property type="match status" value="1"/>
</dbReference>
<organism evidence="7 8">
    <name type="scientific">Cyanidiococcus yangmingshanensis</name>
    <dbReference type="NCBI Taxonomy" id="2690220"/>
    <lineage>
        <taxon>Eukaryota</taxon>
        <taxon>Rhodophyta</taxon>
        <taxon>Bangiophyceae</taxon>
        <taxon>Cyanidiales</taxon>
        <taxon>Cyanidiaceae</taxon>
        <taxon>Cyanidiococcus</taxon>
    </lineage>
</organism>
<dbReference type="InterPro" id="IPR036168">
    <property type="entry name" value="AP2_Mu_C_sf"/>
</dbReference>
<dbReference type="SUPFAM" id="SSF49447">
    <property type="entry name" value="Second domain of Mu2 adaptin subunit (ap50) of ap2 adaptor"/>
    <property type="match status" value="1"/>
</dbReference>
<keyword evidence="8" id="KW-1185">Reference proteome</keyword>
<comment type="similarity">
    <text evidence="5">Belongs to the adaptor complexes medium subunit family.</text>
</comment>
<dbReference type="SUPFAM" id="SSF64356">
    <property type="entry name" value="SNARE-like"/>
    <property type="match status" value="1"/>
</dbReference>
<comment type="subcellular location">
    <subcellularLocation>
        <location evidence="1">Endomembrane system</location>
    </subcellularLocation>
</comment>
<accession>A0A7J7IPJ4</accession>
<evidence type="ECO:0000256" key="3">
    <source>
        <dbReference type="ARBA" id="ARBA00022927"/>
    </source>
</evidence>
<dbReference type="InterPro" id="IPR001392">
    <property type="entry name" value="Clathrin_mu"/>
</dbReference>
<dbReference type="FunFam" id="3.30.450.60:FF:000002">
    <property type="entry name" value="AP-2 complex subunit mu, putative"/>
    <property type="match status" value="1"/>
</dbReference>
<dbReference type="PROSITE" id="PS00991">
    <property type="entry name" value="CLAT_ADAPTOR_M_2"/>
    <property type="match status" value="1"/>
</dbReference>
<name>A0A7J7IPJ4_9RHOD</name>
<dbReference type="AlphaFoldDB" id="A0A7J7IPJ4"/>
<dbReference type="PANTHER" id="PTHR10529">
    <property type="entry name" value="AP COMPLEX SUBUNIT MU"/>
    <property type="match status" value="1"/>
</dbReference>
<dbReference type="CDD" id="cd09250">
    <property type="entry name" value="AP-1_Mu1_Cterm"/>
    <property type="match status" value="1"/>
</dbReference>
<dbReference type="Pfam" id="PF00928">
    <property type="entry name" value="Adap_comp_sub"/>
    <property type="match status" value="1"/>
</dbReference>
<reference evidence="7 8" key="1">
    <citation type="journal article" date="2020" name="J. Phycol.">
        <title>Comparative genome analysis reveals Cyanidiococcus gen. nov., a new extremophilic red algal genus sister to Cyanidioschyzon (Cyanidioschyzonaceae, Rhodophyta).</title>
        <authorList>
            <person name="Liu S.-L."/>
            <person name="Chiang Y.-R."/>
            <person name="Yoon H.S."/>
            <person name="Fu H.-Y."/>
        </authorList>
    </citation>
    <scope>NUCLEOTIDE SEQUENCE [LARGE SCALE GENOMIC DNA]</scope>
    <source>
        <strain evidence="7 8">THAL066</strain>
    </source>
</reference>
<dbReference type="GO" id="GO:0030131">
    <property type="term" value="C:clathrin adaptor complex"/>
    <property type="evidence" value="ECO:0007669"/>
    <property type="project" value="UniProtKB-UniRule"/>
</dbReference>
<comment type="caution">
    <text evidence="7">The sequence shown here is derived from an EMBL/GenBank/DDBJ whole genome shotgun (WGS) entry which is preliminary data.</text>
</comment>
<keyword evidence="4" id="KW-0472">Membrane</keyword>
<evidence type="ECO:0000256" key="1">
    <source>
        <dbReference type="ARBA" id="ARBA00004308"/>
    </source>
</evidence>
<dbReference type="PIRSF" id="PIRSF005992">
    <property type="entry name" value="Clathrin_mu"/>
    <property type="match status" value="1"/>
</dbReference>
<dbReference type="InterPro" id="IPR011012">
    <property type="entry name" value="Longin-like_dom_sf"/>
</dbReference>
<dbReference type="OrthoDB" id="10259133at2759"/>
<evidence type="ECO:0000256" key="5">
    <source>
        <dbReference type="PIRNR" id="PIRNR005992"/>
    </source>
</evidence>
<keyword evidence="2 5" id="KW-0813">Transport</keyword>